<dbReference type="PANTHER" id="PTHR28272:SF1">
    <property type="entry name" value="RIBONUCLEASES P_MRP PROTEIN SUBUNIT POP3"/>
    <property type="match status" value="1"/>
</dbReference>
<dbReference type="EMBL" id="ML979134">
    <property type="protein sequence ID" value="KAF1917380.1"/>
    <property type="molecule type" value="Genomic_DNA"/>
</dbReference>
<proteinExistence type="predicted"/>
<feature type="region of interest" description="Disordered" evidence="1">
    <location>
        <begin position="238"/>
        <end position="261"/>
    </location>
</feature>
<accession>A0A6A5QRC4</accession>
<gene>
    <name evidence="2" type="ORF">BDU57DRAFT_555251</name>
</gene>
<evidence type="ECO:0000313" key="3">
    <source>
        <dbReference type="Proteomes" id="UP000800096"/>
    </source>
</evidence>
<protein>
    <recommendedName>
        <fullName evidence="4">RNase P subunit Pop3-domain-containing protein</fullName>
    </recommendedName>
</protein>
<evidence type="ECO:0000256" key="1">
    <source>
        <dbReference type="SAM" id="MobiDB-lite"/>
    </source>
</evidence>
<feature type="compositionally biased region" description="Basic residues" evidence="1">
    <location>
        <begin position="1"/>
        <end position="10"/>
    </location>
</feature>
<feature type="compositionally biased region" description="Basic residues" evidence="1">
    <location>
        <begin position="50"/>
        <end position="66"/>
    </location>
</feature>
<feature type="compositionally biased region" description="Polar residues" evidence="1">
    <location>
        <begin position="16"/>
        <end position="26"/>
    </location>
</feature>
<evidence type="ECO:0008006" key="4">
    <source>
        <dbReference type="Google" id="ProtNLM"/>
    </source>
</evidence>
<sequence length="261" mass="28436">MAPPTKHSKPVYKTASPFTETKWPQTSHDDQATILDLVCTLIAPLGDHRKTHIIPSRGKKRKRKRKSQDEPTAPDTEARPPPPRPEIAKHLLIGINSVTRHLELRAARHSASVMPIAACKTETPSEQHSPGTLSMVIITHPKPSTSPAHAHLPTLVHLSTLKPSAPTQPQDKTTRLIPLATSTDARLASALHIPRVGALAIFADAPGAKPLEDFVRERVGVTECPWIDEAMRAQWKGTNLTTEHTAGKTQAKPKGKEIDAS</sequence>
<dbReference type="Proteomes" id="UP000800096">
    <property type="component" value="Unassembled WGS sequence"/>
</dbReference>
<dbReference type="GO" id="GO:0000171">
    <property type="term" value="F:ribonuclease MRP activity"/>
    <property type="evidence" value="ECO:0007669"/>
    <property type="project" value="TreeGrafter"/>
</dbReference>
<dbReference type="GO" id="GO:0004526">
    <property type="term" value="F:ribonuclease P activity"/>
    <property type="evidence" value="ECO:0007669"/>
    <property type="project" value="TreeGrafter"/>
</dbReference>
<dbReference type="GO" id="GO:0034965">
    <property type="term" value="P:intronic box C/D snoRNA processing"/>
    <property type="evidence" value="ECO:0007669"/>
    <property type="project" value="TreeGrafter"/>
</dbReference>
<dbReference type="InterPro" id="IPR013241">
    <property type="entry name" value="RNase_P_Pop3"/>
</dbReference>
<dbReference type="OrthoDB" id="20109at2759"/>
<dbReference type="GO" id="GO:0000172">
    <property type="term" value="C:ribonuclease MRP complex"/>
    <property type="evidence" value="ECO:0007669"/>
    <property type="project" value="TreeGrafter"/>
</dbReference>
<dbReference type="AlphaFoldDB" id="A0A6A5QRC4"/>
<dbReference type="GO" id="GO:0005829">
    <property type="term" value="C:cytosol"/>
    <property type="evidence" value="ECO:0007669"/>
    <property type="project" value="TreeGrafter"/>
</dbReference>
<organism evidence="2 3">
    <name type="scientific">Ampelomyces quisqualis</name>
    <name type="common">Powdery mildew agent</name>
    <dbReference type="NCBI Taxonomy" id="50730"/>
    <lineage>
        <taxon>Eukaryota</taxon>
        <taxon>Fungi</taxon>
        <taxon>Dikarya</taxon>
        <taxon>Ascomycota</taxon>
        <taxon>Pezizomycotina</taxon>
        <taxon>Dothideomycetes</taxon>
        <taxon>Pleosporomycetidae</taxon>
        <taxon>Pleosporales</taxon>
        <taxon>Pleosporineae</taxon>
        <taxon>Phaeosphaeriaceae</taxon>
        <taxon>Ampelomyces</taxon>
    </lineage>
</organism>
<name>A0A6A5QRC4_AMPQU</name>
<dbReference type="GO" id="GO:0008033">
    <property type="term" value="P:tRNA processing"/>
    <property type="evidence" value="ECO:0007669"/>
    <property type="project" value="InterPro"/>
</dbReference>
<feature type="region of interest" description="Disordered" evidence="1">
    <location>
        <begin position="1"/>
        <end position="27"/>
    </location>
</feature>
<feature type="region of interest" description="Disordered" evidence="1">
    <location>
        <begin position="50"/>
        <end position="87"/>
    </location>
</feature>
<dbReference type="Pfam" id="PF08228">
    <property type="entry name" value="RNase_P_pop3"/>
    <property type="match status" value="1"/>
</dbReference>
<reference evidence="2" key="1">
    <citation type="journal article" date="2020" name="Stud. Mycol.">
        <title>101 Dothideomycetes genomes: a test case for predicting lifestyles and emergence of pathogens.</title>
        <authorList>
            <person name="Haridas S."/>
            <person name="Albert R."/>
            <person name="Binder M."/>
            <person name="Bloem J."/>
            <person name="Labutti K."/>
            <person name="Salamov A."/>
            <person name="Andreopoulos B."/>
            <person name="Baker S."/>
            <person name="Barry K."/>
            <person name="Bills G."/>
            <person name="Bluhm B."/>
            <person name="Cannon C."/>
            <person name="Castanera R."/>
            <person name="Culley D."/>
            <person name="Daum C."/>
            <person name="Ezra D."/>
            <person name="Gonzalez J."/>
            <person name="Henrissat B."/>
            <person name="Kuo A."/>
            <person name="Liang C."/>
            <person name="Lipzen A."/>
            <person name="Lutzoni F."/>
            <person name="Magnuson J."/>
            <person name="Mondo S."/>
            <person name="Nolan M."/>
            <person name="Ohm R."/>
            <person name="Pangilinan J."/>
            <person name="Park H.-J."/>
            <person name="Ramirez L."/>
            <person name="Alfaro M."/>
            <person name="Sun H."/>
            <person name="Tritt A."/>
            <person name="Yoshinaga Y."/>
            <person name="Zwiers L.-H."/>
            <person name="Turgeon B."/>
            <person name="Goodwin S."/>
            <person name="Spatafora J."/>
            <person name="Crous P."/>
            <person name="Grigoriev I."/>
        </authorList>
    </citation>
    <scope>NUCLEOTIDE SEQUENCE</scope>
    <source>
        <strain evidence="2">HMLAC05119</strain>
    </source>
</reference>
<keyword evidence="3" id="KW-1185">Reference proteome</keyword>
<evidence type="ECO:0000313" key="2">
    <source>
        <dbReference type="EMBL" id="KAF1917380.1"/>
    </source>
</evidence>
<dbReference type="PANTHER" id="PTHR28272">
    <property type="entry name" value="RIBONUCLEASES P/MRP PROTEIN SUBUNIT POP3"/>
    <property type="match status" value="1"/>
</dbReference>
<dbReference type="GO" id="GO:0006364">
    <property type="term" value="P:rRNA processing"/>
    <property type="evidence" value="ECO:0007669"/>
    <property type="project" value="InterPro"/>
</dbReference>
<feature type="compositionally biased region" description="Polar residues" evidence="1">
    <location>
        <begin position="238"/>
        <end position="248"/>
    </location>
</feature>
<dbReference type="GO" id="GO:0005655">
    <property type="term" value="C:nucleolar ribonuclease P complex"/>
    <property type="evidence" value="ECO:0007669"/>
    <property type="project" value="TreeGrafter"/>
</dbReference>